<dbReference type="VEuPathDB" id="VectorBase:LOC119179029"/>
<accession>A0A9J6D0N9</accession>
<reference evidence="1" key="1">
    <citation type="journal article" date="2020" name="Cell">
        <title>Large-Scale Comparative Analyses of Tick Genomes Elucidate Their Genetic Diversity and Vector Capacities.</title>
        <authorList>
            <consortium name="Tick Genome and Microbiome Consortium (TIGMIC)"/>
            <person name="Jia N."/>
            <person name="Wang J."/>
            <person name="Shi W."/>
            <person name="Du L."/>
            <person name="Sun Y."/>
            <person name="Zhan W."/>
            <person name="Jiang J.F."/>
            <person name="Wang Q."/>
            <person name="Zhang B."/>
            <person name="Ji P."/>
            <person name="Bell-Sakyi L."/>
            <person name="Cui X.M."/>
            <person name="Yuan T.T."/>
            <person name="Jiang B.G."/>
            <person name="Yang W.F."/>
            <person name="Lam T.T."/>
            <person name="Chang Q.C."/>
            <person name="Ding S.J."/>
            <person name="Wang X.J."/>
            <person name="Zhu J.G."/>
            <person name="Ruan X.D."/>
            <person name="Zhao L."/>
            <person name="Wei J.T."/>
            <person name="Ye R.Z."/>
            <person name="Que T.C."/>
            <person name="Du C.H."/>
            <person name="Zhou Y.H."/>
            <person name="Cheng J.X."/>
            <person name="Dai P.F."/>
            <person name="Guo W.B."/>
            <person name="Han X.H."/>
            <person name="Huang E.J."/>
            <person name="Li L.F."/>
            <person name="Wei W."/>
            <person name="Gao Y.C."/>
            <person name="Liu J.Z."/>
            <person name="Shao H.Z."/>
            <person name="Wang X."/>
            <person name="Wang C.C."/>
            <person name="Yang T.C."/>
            <person name="Huo Q.B."/>
            <person name="Li W."/>
            <person name="Chen H.Y."/>
            <person name="Chen S.E."/>
            <person name="Zhou L.G."/>
            <person name="Ni X.B."/>
            <person name="Tian J.H."/>
            <person name="Sheng Y."/>
            <person name="Liu T."/>
            <person name="Pan Y.S."/>
            <person name="Xia L.Y."/>
            <person name="Li J."/>
            <person name="Zhao F."/>
            <person name="Cao W.C."/>
        </authorList>
    </citation>
    <scope>NUCLEOTIDE SEQUENCE</scope>
    <source>
        <strain evidence="1">Rmic-2018</strain>
    </source>
</reference>
<dbReference type="Proteomes" id="UP000821866">
    <property type="component" value="Unassembled WGS sequence"/>
</dbReference>
<keyword evidence="2" id="KW-1185">Reference proteome</keyword>
<dbReference type="AlphaFoldDB" id="A0A9J6D0N9"/>
<evidence type="ECO:0000313" key="1">
    <source>
        <dbReference type="EMBL" id="KAH7964473.1"/>
    </source>
</evidence>
<reference evidence="1" key="2">
    <citation type="submission" date="2021-09" db="EMBL/GenBank/DDBJ databases">
        <authorList>
            <person name="Jia N."/>
            <person name="Wang J."/>
            <person name="Shi W."/>
            <person name="Du L."/>
            <person name="Sun Y."/>
            <person name="Zhan W."/>
            <person name="Jiang J."/>
            <person name="Wang Q."/>
            <person name="Zhang B."/>
            <person name="Ji P."/>
            <person name="Sakyi L.B."/>
            <person name="Cui X."/>
            <person name="Yuan T."/>
            <person name="Jiang B."/>
            <person name="Yang W."/>
            <person name="Lam T.T.-Y."/>
            <person name="Chang Q."/>
            <person name="Ding S."/>
            <person name="Wang X."/>
            <person name="Zhu J."/>
            <person name="Ruan X."/>
            <person name="Zhao L."/>
            <person name="Wei J."/>
            <person name="Que T."/>
            <person name="Du C."/>
            <person name="Cheng J."/>
            <person name="Dai P."/>
            <person name="Han X."/>
            <person name="Huang E."/>
            <person name="Gao Y."/>
            <person name="Liu J."/>
            <person name="Shao H."/>
            <person name="Ye R."/>
            <person name="Li L."/>
            <person name="Wei W."/>
            <person name="Wang X."/>
            <person name="Wang C."/>
            <person name="Huo Q."/>
            <person name="Li W."/>
            <person name="Guo W."/>
            <person name="Chen H."/>
            <person name="Chen S."/>
            <person name="Zhou L."/>
            <person name="Zhou L."/>
            <person name="Ni X."/>
            <person name="Tian J."/>
            <person name="Zhou Y."/>
            <person name="Sheng Y."/>
            <person name="Liu T."/>
            <person name="Pan Y."/>
            <person name="Xia L."/>
            <person name="Li J."/>
            <person name="Zhao F."/>
            <person name="Cao W."/>
        </authorList>
    </citation>
    <scope>NUCLEOTIDE SEQUENCE</scope>
    <source>
        <strain evidence="1">Rmic-2018</strain>
        <tissue evidence="1">Larvae</tissue>
    </source>
</reference>
<comment type="caution">
    <text evidence="1">The sequence shown here is derived from an EMBL/GenBank/DDBJ whole genome shotgun (WGS) entry which is preliminary data.</text>
</comment>
<sequence length="96" mass="10506">MDVVDAEELAWGADEATKQEDLQTRCALGGTAKVSAPRFFATGFFYSSVKREETVAVTQPTVSICVRRVARAIVNGGIRDKWVNFPKTVEKKAAVN</sequence>
<protein>
    <submittedName>
        <fullName evidence="1">Uncharacterized protein</fullName>
    </submittedName>
</protein>
<gene>
    <name evidence="1" type="ORF">HPB51_027290</name>
</gene>
<evidence type="ECO:0000313" key="2">
    <source>
        <dbReference type="Proteomes" id="UP000821866"/>
    </source>
</evidence>
<proteinExistence type="predicted"/>
<name>A0A9J6D0N9_RHIMP</name>
<organism evidence="1 2">
    <name type="scientific">Rhipicephalus microplus</name>
    <name type="common">Cattle tick</name>
    <name type="synonym">Boophilus microplus</name>
    <dbReference type="NCBI Taxonomy" id="6941"/>
    <lineage>
        <taxon>Eukaryota</taxon>
        <taxon>Metazoa</taxon>
        <taxon>Ecdysozoa</taxon>
        <taxon>Arthropoda</taxon>
        <taxon>Chelicerata</taxon>
        <taxon>Arachnida</taxon>
        <taxon>Acari</taxon>
        <taxon>Parasitiformes</taxon>
        <taxon>Ixodida</taxon>
        <taxon>Ixodoidea</taxon>
        <taxon>Ixodidae</taxon>
        <taxon>Rhipicephalinae</taxon>
        <taxon>Rhipicephalus</taxon>
        <taxon>Boophilus</taxon>
    </lineage>
</organism>
<dbReference type="EMBL" id="JABSTU010003918">
    <property type="protein sequence ID" value="KAH7964473.1"/>
    <property type="molecule type" value="Genomic_DNA"/>
</dbReference>